<dbReference type="Proteomes" id="UP000319160">
    <property type="component" value="Unassembled WGS sequence"/>
</dbReference>
<dbReference type="EMBL" id="VFLP01000013">
    <property type="protein sequence ID" value="TRX95982.1"/>
    <property type="molecule type" value="Genomic_DNA"/>
</dbReference>
<comment type="caution">
    <text evidence="1">The sequence shown here is derived from an EMBL/GenBank/DDBJ whole genome shotgun (WGS) entry which is preliminary data.</text>
</comment>
<sequence>MYVPLEAYLLENALGSAIGSPDMCDRKPWRSIGRVARWDSNENNMELKACVAETANKDYSMYDSSLCIHRPAIRRIRGYGD</sequence>
<reference evidence="2" key="1">
    <citation type="submission" date="2019-06" db="EMBL/GenBank/DDBJ databases">
        <title>Draft genome sequence of the griseofulvin-producing fungus Xylaria cubensis strain G536.</title>
        <authorList>
            <person name="Mead M.E."/>
            <person name="Raja H.A."/>
            <person name="Steenwyk J.L."/>
            <person name="Knowles S.L."/>
            <person name="Oberlies N.H."/>
            <person name="Rokas A."/>
        </authorList>
    </citation>
    <scope>NUCLEOTIDE SEQUENCE [LARGE SCALE GENOMIC DNA]</scope>
    <source>
        <strain evidence="2">G536</strain>
    </source>
</reference>
<gene>
    <name evidence="1" type="ORF">FHL15_003124</name>
</gene>
<organism evidence="1 2">
    <name type="scientific">Xylaria flabelliformis</name>
    <dbReference type="NCBI Taxonomy" id="2512241"/>
    <lineage>
        <taxon>Eukaryota</taxon>
        <taxon>Fungi</taxon>
        <taxon>Dikarya</taxon>
        <taxon>Ascomycota</taxon>
        <taxon>Pezizomycotina</taxon>
        <taxon>Sordariomycetes</taxon>
        <taxon>Xylariomycetidae</taxon>
        <taxon>Xylariales</taxon>
        <taxon>Xylariaceae</taxon>
        <taxon>Xylaria</taxon>
    </lineage>
</organism>
<keyword evidence="2" id="KW-1185">Reference proteome</keyword>
<evidence type="ECO:0000313" key="1">
    <source>
        <dbReference type="EMBL" id="TRX95982.1"/>
    </source>
</evidence>
<evidence type="ECO:0000313" key="2">
    <source>
        <dbReference type="Proteomes" id="UP000319160"/>
    </source>
</evidence>
<protein>
    <submittedName>
        <fullName evidence="1">Uncharacterized protein</fullName>
    </submittedName>
</protein>
<proteinExistence type="predicted"/>
<dbReference type="AlphaFoldDB" id="A0A553I703"/>
<accession>A0A553I703</accession>
<name>A0A553I703_9PEZI</name>